<dbReference type="Pfam" id="PF11066">
    <property type="entry name" value="DUF2867"/>
    <property type="match status" value="1"/>
</dbReference>
<dbReference type="AlphaFoldDB" id="A0A0L6CJK6"/>
<feature type="region of interest" description="Disordered" evidence="1">
    <location>
        <begin position="98"/>
        <end position="120"/>
    </location>
</feature>
<evidence type="ECO:0008006" key="4">
    <source>
        <dbReference type="Google" id="ProtNLM"/>
    </source>
</evidence>
<dbReference type="STRING" id="1631356.VV01_13370"/>
<proteinExistence type="predicted"/>
<keyword evidence="3" id="KW-1185">Reference proteome</keyword>
<comment type="caution">
    <text evidence="2">The sequence shown here is derived from an EMBL/GenBank/DDBJ whole genome shotgun (WGS) entry which is preliminary data.</text>
</comment>
<accession>A0A0L6CJK6</accession>
<feature type="compositionally biased region" description="Basic and acidic residues" evidence="1">
    <location>
        <begin position="98"/>
        <end position="108"/>
    </location>
</feature>
<reference evidence="3" key="1">
    <citation type="submission" date="2015-03" db="EMBL/GenBank/DDBJ databases">
        <title>Luteipulveratus halotolerans sp. nov., a novel actinobacterium (Dermacoccaceae) from Sarawak, Malaysia.</title>
        <authorList>
            <person name="Juboi H."/>
            <person name="Basik A."/>
            <person name="Shamsul S.S."/>
            <person name="Arnold P."/>
            <person name="Schmitt E.K."/>
            <person name="Sanglier J.-J."/>
            <person name="Yeo T."/>
        </authorList>
    </citation>
    <scope>NUCLEOTIDE SEQUENCE [LARGE SCALE GENOMIC DNA]</scope>
    <source>
        <strain evidence="3">C296001</strain>
    </source>
</reference>
<dbReference type="RefSeq" id="WP_050670318.1">
    <property type="nucleotide sequence ID" value="NZ_LAIR01000002.1"/>
</dbReference>
<name>A0A0L6CJK6_9MICO</name>
<sequence length="203" mass="23017">MTNATLGVRLPKSAHTEQPWRIHELTTDFELEDVWSLPTPGGPGDFPLLLQLLEKADAYDNPGFVERIMLGIRWKLGAMLGWDGDEDGIGHRVTSLRDRLPQDLREGPRGPNPPNAPFEPVYLTDDESVDEYANKTMHLIGHTGWVRTPDGGYHGQMAVYVKPNGRMGALYMAAIKPFRYYLVYPAMMRRIAADWRRLKEQTA</sequence>
<gene>
    <name evidence="2" type="ORF">VV01_13370</name>
</gene>
<protein>
    <recommendedName>
        <fullName evidence="4">DUF2867 domain-containing protein</fullName>
    </recommendedName>
</protein>
<dbReference type="InterPro" id="IPR021295">
    <property type="entry name" value="DUF2867"/>
</dbReference>
<evidence type="ECO:0000313" key="3">
    <source>
        <dbReference type="Proteomes" id="UP000037397"/>
    </source>
</evidence>
<organism evidence="2 3">
    <name type="scientific">Luteipulveratus halotolerans</name>
    <dbReference type="NCBI Taxonomy" id="1631356"/>
    <lineage>
        <taxon>Bacteria</taxon>
        <taxon>Bacillati</taxon>
        <taxon>Actinomycetota</taxon>
        <taxon>Actinomycetes</taxon>
        <taxon>Micrococcales</taxon>
        <taxon>Dermacoccaceae</taxon>
        <taxon>Luteipulveratus</taxon>
    </lineage>
</organism>
<evidence type="ECO:0000256" key="1">
    <source>
        <dbReference type="SAM" id="MobiDB-lite"/>
    </source>
</evidence>
<dbReference type="EMBL" id="LAIR01000002">
    <property type="protein sequence ID" value="KNX37919.1"/>
    <property type="molecule type" value="Genomic_DNA"/>
</dbReference>
<evidence type="ECO:0000313" key="2">
    <source>
        <dbReference type="EMBL" id="KNX37919.1"/>
    </source>
</evidence>
<dbReference type="Proteomes" id="UP000037397">
    <property type="component" value="Unassembled WGS sequence"/>
</dbReference>
<dbReference type="OrthoDB" id="4551029at2"/>